<organism evidence="2 3">
    <name type="scientific">Staphylococcus hyicus</name>
    <dbReference type="NCBI Taxonomy" id="1284"/>
    <lineage>
        <taxon>Bacteria</taxon>
        <taxon>Bacillati</taxon>
        <taxon>Bacillota</taxon>
        <taxon>Bacilli</taxon>
        <taxon>Bacillales</taxon>
        <taxon>Staphylococcaceae</taxon>
        <taxon>Staphylococcus</taxon>
    </lineage>
</organism>
<accession>A0A418JGC0</accession>
<dbReference type="Proteomes" id="UP000285625">
    <property type="component" value="Unassembled WGS sequence"/>
</dbReference>
<dbReference type="AlphaFoldDB" id="A0A418JGC0"/>
<dbReference type="EMBL" id="QXVO01000051">
    <property type="protein sequence ID" value="RIO43040.1"/>
    <property type="molecule type" value="Genomic_DNA"/>
</dbReference>
<protein>
    <submittedName>
        <fullName evidence="2">Csa1 family protein</fullName>
    </submittedName>
</protein>
<reference evidence="2 3" key="1">
    <citation type="journal article" date="2016" name="Front. Microbiol.">
        <title>Comprehensive Phylogenetic Analysis of Bovine Non-aureus Staphylococci Species Based on Whole-Genome Sequencing.</title>
        <authorList>
            <person name="Naushad S."/>
            <person name="Barkema H.W."/>
            <person name="Luby C."/>
            <person name="Condas L.A."/>
            <person name="Nobrega D.B."/>
            <person name="Carson D.A."/>
            <person name="De Buck J."/>
        </authorList>
    </citation>
    <scope>NUCLEOTIDE SEQUENCE [LARGE SCALE GENOMIC DNA]</scope>
    <source>
        <strain evidence="2 3">SNUC 5959</strain>
    </source>
</reference>
<evidence type="ECO:0000313" key="3">
    <source>
        <dbReference type="Proteomes" id="UP000285625"/>
    </source>
</evidence>
<dbReference type="Gene3D" id="2.50.20.40">
    <property type="match status" value="1"/>
</dbReference>
<evidence type="ECO:0000313" key="2">
    <source>
        <dbReference type="EMBL" id="RIO43040.1"/>
    </source>
</evidence>
<feature type="non-terminal residue" evidence="2">
    <location>
        <position position="1"/>
    </location>
</feature>
<comment type="similarity">
    <text evidence="1">Belongs to the staphylococcal tandem lipoprotein family.</text>
</comment>
<comment type="caution">
    <text evidence="2">The sequence shown here is derived from an EMBL/GenBank/DDBJ whole genome shotgun (WGS) entry which is preliminary data.</text>
</comment>
<proteinExistence type="inferred from homology"/>
<dbReference type="RefSeq" id="WP_119635829.1">
    <property type="nucleotide sequence ID" value="NZ_QXVO01000051.1"/>
</dbReference>
<sequence length="102" mass="12064">FVQFGELKELDRYLERNAIYNNQAPNYLMSYYIKNNDKNLKQIQSAYGLNVGEKPRLEIYGDGELKNNSKISANIEYILNDKKDRYVDSEVIYLPKRGLKYE</sequence>
<name>A0A418JGC0_STAHY</name>
<gene>
    <name evidence="2" type="ORF">BUZ57_11420</name>
</gene>
<dbReference type="Pfam" id="PF04507">
    <property type="entry name" value="DUF576"/>
    <property type="match status" value="1"/>
</dbReference>
<evidence type="ECO:0000256" key="1">
    <source>
        <dbReference type="ARBA" id="ARBA00009715"/>
    </source>
</evidence>
<dbReference type="InterPro" id="IPR007595">
    <property type="entry name" value="Csa"/>
</dbReference>
<dbReference type="InterPro" id="IPR038641">
    <property type="entry name" value="Csa_sf"/>
</dbReference>